<protein>
    <submittedName>
        <fullName evidence="2">Alpha-tubulin suppressor</fullName>
    </submittedName>
</protein>
<dbReference type="PANTHER" id="PTHR45982:SF1">
    <property type="entry name" value="REGULATOR OF CHROMOSOME CONDENSATION"/>
    <property type="match status" value="1"/>
</dbReference>
<dbReference type="STRING" id="1798183.GA0061080_100459"/>
<dbReference type="RefSeq" id="WP_091120050.1">
    <property type="nucleotide sequence ID" value="NZ_FMBA01000004.1"/>
</dbReference>
<dbReference type="OrthoDB" id="238206at2"/>
<feature type="signal peptide" evidence="1">
    <location>
        <begin position="1"/>
        <end position="21"/>
    </location>
</feature>
<evidence type="ECO:0000256" key="1">
    <source>
        <dbReference type="SAM" id="SignalP"/>
    </source>
</evidence>
<evidence type="ECO:0000313" key="2">
    <source>
        <dbReference type="EMBL" id="SCB80809.1"/>
    </source>
</evidence>
<dbReference type="Pfam" id="PF13540">
    <property type="entry name" value="RCC1_2"/>
    <property type="match status" value="2"/>
</dbReference>
<dbReference type="InterPro" id="IPR000408">
    <property type="entry name" value="Reg_chr_condens"/>
</dbReference>
<name>A0A1C3ZEI8_9GAMM</name>
<dbReference type="Gene3D" id="2.130.10.30">
    <property type="entry name" value="Regulator of chromosome condensation 1/beta-lactamase-inhibitor protein II"/>
    <property type="match status" value="1"/>
</dbReference>
<reference evidence="3" key="1">
    <citation type="submission" date="2016-08" db="EMBL/GenBank/DDBJ databases">
        <authorList>
            <person name="Varghese N."/>
            <person name="Submissions Spin"/>
        </authorList>
    </citation>
    <scope>NUCLEOTIDE SEQUENCE [LARGE SCALE GENOMIC DNA]</scope>
    <source>
        <strain evidence="3">R-53144</strain>
    </source>
</reference>
<accession>A0A1C3ZEI8</accession>
<gene>
    <name evidence="2" type="ORF">GA0061080_100459</name>
</gene>
<dbReference type="SUPFAM" id="SSF50985">
    <property type="entry name" value="RCC1/BLIP-II"/>
    <property type="match status" value="1"/>
</dbReference>
<dbReference type="AlphaFoldDB" id="A0A1C3ZEI8"/>
<dbReference type="Proteomes" id="UP000199698">
    <property type="component" value="Unassembled WGS sequence"/>
</dbReference>
<dbReference type="PROSITE" id="PS50012">
    <property type="entry name" value="RCC1_3"/>
    <property type="match status" value="3"/>
</dbReference>
<dbReference type="PANTHER" id="PTHR45982">
    <property type="entry name" value="REGULATOR OF CHROMOSOME CONDENSATION"/>
    <property type="match status" value="1"/>
</dbReference>
<dbReference type="InterPro" id="IPR009091">
    <property type="entry name" value="RCC1/BLIP-II"/>
</dbReference>
<keyword evidence="1" id="KW-0732">Signal</keyword>
<proteinExistence type="predicted"/>
<keyword evidence="3" id="KW-1185">Reference proteome</keyword>
<feature type="chain" id="PRO_5008688027" evidence="1">
    <location>
        <begin position="22"/>
        <end position="421"/>
    </location>
</feature>
<organism evidence="2 3">
    <name type="scientific">Gilliamella intestini</name>
    <dbReference type="NCBI Taxonomy" id="1798183"/>
    <lineage>
        <taxon>Bacteria</taxon>
        <taxon>Pseudomonadati</taxon>
        <taxon>Pseudomonadota</taxon>
        <taxon>Gammaproteobacteria</taxon>
        <taxon>Orbales</taxon>
        <taxon>Orbaceae</taxon>
        <taxon>Gilliamella</taxon>
    </lineage>
</organism>
<dbReference type="EMBL" id="FMBA01000004">
    <property type="protein sequence ID" value="SCB80809.1"/>
    <property type="molecule type" value="Genomic_DNA"/>
</dbReference>
<dbReference type="InterPro" id="IPR051553">
    <property type="entry name" value="Ran_GTPase-activating"/>
</dbReference>
<sequence>MKLIKLVVLFVFCLCSSLLFANERSDAVVFSIKSGLQIPTASNSAYTGITIENGDLWIWGYRDLGLQGNGVYTVSSSAPPARVKSFVEKGLSITQVATGIAHIIALDDQGNVWGWGQNGYQEAAGGKYYGYPTSPALVLDNKDVIMINAGEYTSYALTRSGEVYSWGYNLYGQAGQGTRRSIVGVNRIAQKYFNNRPVVLIGAAYESGYAINDNGEVFAWGDEESNAFGFENIPVHVYNFAPKQITNLPVDGKNIMQITGGNRFTTFVTSSADVYSMGAANHIGIGCDSHYDSRCERGIKDPQLITGNVGMLYCRYAGCIATTKSNKISVWGVTAGAFNHIIYEAIPTIKSHIGNLTKVDGGKESLLYWNDEGKVFGVGFPGTNKFRSGTGAVNWPGVELKFVTDEMKKVYGENYIPGQGY</sequence>
<evidence type="ECO:0000313" key="3">
    <source>
        <dbReference type="Proteomes" id="UP000199698"/>
    </source>
</evidence>